<dbReference type="InterPro" id="IPR024535">
    <property type="entry name" value="RHGA/B-epi-like_pectate_lyase"/>
</dbReference>
<dbReference type="EMBL" id="AAPZ02000001">
    <property type="protein sequence ID" value="EDX42464.1"/>
    <property type="molecule type" value="Genomic_DNA"/>
</dbReference>
<evidence type="ECO:0000313" key="4">
    <source>
        <dbReference type="Proteomes" id="UP000003853"/>
    </source>
</evidence>
<protein>
    <recommendedName>
        <fullName evidence="2">Rhamnogalacturonase A/B/Epimerase-like pectate lyase domain-containing protein</fullName>
    </recommendedName>
</protein>
<comment type="caution">
    <text evidence="3">The sequence shown here is derived from an EMBL/GenBank/DDBJ whole genome shotgun (WGS) entry which is preliminary data.</text>
</comment>
<dbReference type="InterPro" id="IPR011050">
    <property type="entry name" value="Pectin_lyase_fold/virulence"/>
</dbReference>
<evidence type="ECO:0000259" key="2">
    <source>
        <dbReference type="Pfam" id="PF12708"/>
    </source>
</evidence>
<sequence>MPVQQIKHNNDGKFYHIAIDIAKEGAQLFDLTPYVKGRVGDNNFGLLIDWYRQGMLMNVNGAYKPIIDGLVGNFSFDKNGNLKMDDDASPVYSVGKPEDCGPAGQVTYYFPEQMFPKEGIFKGYLGLIDDKGNRYSGVDIWFSVLAGNARMGIACDYYISELEKAIKESEDDLTNHKKSMQQVVDEFVSKMNDLTNRLETQATTDQAALDALEAKIKQDNLFTQAEADAFKQTIQELCNNWIDDVKNARGGYGTLAEKEIAQDNNINTAQKTADQAVNQNVTQDAQIQINKDDIANIRENLPSYAKASDVAIMQSRMDTYTHLANGSTTGDAELADLRIGADGVTYGNAGDAVRSQFNVQHRLIDDVARANNRYDIEIGPMEKGQIDTVTGKNVADDSGSIYRTGFIPVSKPSVLVRALKGGAIALYMYDKAQHLLGWYGGYWEQETKEGYQDLAYIRFTLRGTNQAGTEVVPNGKITNDIIGGIKLYNYSEHANLINVREWGAQGDGLNNDGLIINAAFQIASKRSATVYIPAGTYRLDSTIPTVSNIKVIGDWSASDYRSGTILVDNRTNDLSTFCISFSGKFDISNFTLIGNKKLANGLALLNGGWDSYIKNVTVMQFYKTGVQFDKGAEDIHVDGLFIDNCGSVQYQANGDYHYGLELTNNTNQLFFNNCHIEHCRLLIGIHGANSISFTNCHVEQSTVGLDQNIPLAPIDHVGSSDILWNNNLLVSINKAAYTNVSADPMPFINYSRGTGTPDYFVSGSFINNAFITGMGSGDAKSTGIVSAQFIDATGPNKVIISGNKFSNVSQDNGIKLGSRSIFTANHVVYATDAGQTIFTAQDSIVANNIFDLKDNRTMTITNSKNSNNAYYDANGKGIEV</sequence>
<dbReference type="SUPFAM" id="SSF51126">
    <property type="entry name" value="Pectin lyase-like"/>
    <property type="match status" value="1"/>
</dbReference>
<keyword evidence="1" id="KW-0175">Coiled coil</keyword>
<proteinExistence type="predicted"/>
<name>B3XM60_LIMR1</name>
<evidence type="ECO:0000256" key="1">
    <source>
        <dbReference type="SAM" id="Coils"/>
    </source>
</evidence>
<evidence type="ECO:0000313" key="3">
    <source>
        <dbReference type="EMBL" id="EDX42464.1"/>
    </source>
</evidence>
<dbReference type="AlphaFoldDB" id="B3XM60"/>
<organism evidence="3 4">
    <name type="scientific">Limosilactobacillus reuteri subsp. rodentium (strain DSM 17509 / CIP 109821 / 100-23)</name>
    <name type="common">Lactobacillus reuteri</name>
    <dbReference type="NCBI Taxonomy" id="349123"/>
    <lineage>
        <taxon>Bacteria</taxon>
        <taxon>Bacillati</taxon>
        <taxon>Bacillota</taxon>
        <taxon>Bacilli</taxon>
        <taxon>Lactobacillales</taxon>
        <taxon>Lactobacillaceae</taxon>
        <taxon>Limosilactobacillus</taxon>
    </lineage>
</organism>
<feature type="domain" description="Rhamnogalacturonase A/B/Epimerase-like pectate lyase" evidence="2">
    <location>
        <begin position="497"/>
        <end position="706"/>
    </location>
</feature>
<dbReference type="Pfam" id="PF12708">
    <property type="entry name" value="Pect-lyase_RHGA_epim"/>
    <property type="match status" value="1"/>
</dbReference>
<dbReference type="PATRIC" id="fig|349123.13.peg.988"/>
<gene>
    <name evidence="3" type="ORF">Lreu23DRAFT_3980</name>
</gene>
<dbReference type="Proteomes" id="UP000003853">
    <property type="component" value="Unassembled WGS sequence"/>
</dbReference>
<reference evidence="4" key="1">
    <citation type="submission" date="2008-06" db="EMBL/GenBank/DDBJ databases">
        <title>Permanent draft sequence of Lactobacillus reuteri 100-23.</title>
        <authorList>
            <consortium name="US DOE Joint Genome Institute"/>
            <person name="Copeland A."/>
            <person name="Lucas S."/>
            <person name="Lapidus A."/>
            <person name="Barry K."/>
            <person name="Detter J.C."/>
            <person name="Glavina del Rio T."/>
            <person name="Hammon N."/>
            <person name="Israni S."/>
            <person name="Dalin E."/>
            <person name="Tice H."/>
            <person name="Pitluck S."/>
            <person name="Sun H."/>
            <person name="Schmutz J."/>
            <person name="Larimer F."/>
            <person name="Land M."/>
            <person name="Hauser L."/>
            <person name="Walter J."/>
            <person name="Heng N.C.K."/>
            <person name="Tannock G.W."/>
            <person name="Richardson P."/>
        </authorList>
    </citation>
    <scope>NUCLEOTIDE SEQUENCE [LARGE SCALE GENOMIC DNA]</scope>
    <source>
        <strain evidence="4">DSM 17509 / CIP 109821 / 100-23</strain>
    </source>
</reference>
<dbReference type="Gene3D" id="2.160.20.10">
    <property type="entry name" value="Single-stranded right-handed beta-helix, Pectin lyase-like"/>
    <property type="match status" value="1"/>
</dbReference>
<dbReference type="RefSeq" id="WP_003663890.1">
    <property type="nucleotide sequence ID" value="NZ_AAPZ02000001.1"/>
</dbReference>
<accession>B3XM60</accession>
<feature type="coiled-coil region" evidence="1">
    <location>
        <begin position="159"/>
        <end position="186"/>
    </location>
</feature>
<dbReference type="InterPro" id="IPR012334">
    <property type="entry name" value="Pectin_lyas_fold"/>
</dbReference>